<dbReference type="GeneID" id="30177714"/>
<dbReference type="SUPFAM" id="SSF54928">
    <property type="entry name" value="RNA-binding domain, RBD"/>
    <property type="match status" value="1"/>
</dbReference>
<name>A0A1E3NRA7_9ASCO</name>
<evidence type="ECO:0000313" key="3">
    <source>
        <dbReference type="Proteomes" id="UP000094455"/>
    </source>
</evidence>
<reference evidence="2 3" key="1">
    <citation type="journal article" date="2016" name="Proc. Natl. Acad. Sci. U.S.A.">
        <title>Comparative genomics of biotechnologically important yeasts.</title>
        <authorList>
            <person name="Riley R."/>
            <person name="Haridas S."/>
            <person name="Wolfe K.H."/>
            <person name="Lopes M.R."/>
            <person name="Hittinger C.T."/>
            <person name="Goeker M."/>
            <person name="Salamov A.A."/>
            <person name="Wisecaver J.H."/>
            <person name="Long T.M."/>
            <person name="Calvey C.H."/>
            <person name="Aerts A.L."/>
            <person name="Barry K.W."/>
            <person name="Choi C."/>
            <person name="Clum A."/>
            <person name="Coughlan A.Y."/>
            <person name="Deshpande S."/>
            <person name="Douglass A.P."/>
            <person name="Hanson S.J."/>
            <person name="Klenk H.-P."/>
            <person name="LaButti K.M."/>
            <person name="Lapidus A."/>
            <person name="Lindquist E.A."/>
            <person name="Lipzen A.M."/>
            <person name="Meier-Kolthoff J.P."/>
            <person name="Ohm R.A."/>
            <person name="Otillar R.P."/>
            <person name="Pangilinan J.L."/>
            <person name="Peng Y."/>
            <person name="Rokas A."/>
            <person name="Rosa C.A."/>
            <person name="Scheuner C."/>
            <person name="Sibirny A.A."/>
            <person name="Slot J.C."/>
            <person name="Stielow J.B."/>
            <person name="Sun H."/>
            <person name="Kurtzman C.P."/>
            <person name="Blackwell M."/>
            <person name="Grigoriev I.V."/>
            <person name="Jeffries T.W."/>
        </authorList>
    </citation>
    <scope>NUCLEOTIDE SEQUENCE [LARGE SCALE GENOMIC DNA]</scope>
    <source>
        <strain evidence="2 3">NRRL Y-2026</strain>
    </source>
</reference>
<keyword evidence="3" id="KW-1185">Reference proteome</keyword>
<dbReference type="Proteomes" id="UP000094455">
    <property type="component" value="Unassembled WGS sequence"/>
</dbReference>
<evidence type="ECO:0000313" key="2">
    <source>
        <dbReference type="EMBL" id="ODQ48093.1"/>
    </source>
</evidence>
<dbReference type="RefSeq" id="XP_019019206.1">
    <property type="nucleotide sequence ID" value="XM_019161027.1"/>
</dbReference>
<dbReference type="AlphaFoldDB" id="A0A1E3NRA7"/>
<dbReference type="STRING" id="763406.A0A1E3NRA7"/>
<proteinExistence type="predicted"/>
<accession>A0A1E3NRA7</accession>
<sequence>MRVRYEITEASNFNKTRALFIANITDSLDIDEFRNIMVEEARREKCTIERAWLNSSRSHCYVLCSDTPGAVAIQAKLNGFNFAEDSNVSAEKADSQNRLFADFVPVRAIESWIEQEKEGPPDAIWKITYVDKPSKEKIGTFFKLVIHEMVNYPNASLGYIRVQRNNRSTNKSTRANEIIGVSTYVPDRVRPPARRIGSIDRLRGRDRSRYGPKLYKPAHTFRPRTSDTYIPNYGNRR</sequence>
<dbReference type="GO" id="GO:0003676">
    <property type="term" value="F:nucleic acid binding"/>
    <property type="evidence" value="ECO:0007669"/>
    <property type="project" value="InterPro"/>
</dbReference>
<dbReference type="InterPro" id="IPR035979">
    <property type="entry name" value="RBD_domain_sf"/>
</dbReference>
<organism evidence="2 3">
    <name type="scientific">Pichia membranifaciens NRRL Y-2026</name>
    <dbReference type="NCBI Taxonomy" id="763406"/>
    <lineage>
        <taxon>Eukaryota</taxon>
        <taxon>Fungi</taxon>
        <taxon>Dikarya</taxon>
        <taxon>Ascomycota</taxon>
        <taxon>Saccharomycotina</taxon>
        <taxon>Pichiomycetes</taxon>
        <taxon>Pichiales</taxon>
        <taxon>Pichiaceae</taxon>
        <taxon>Pichia</taxon>
    </lineage>
</organism>
<gene>
    <name evidence="2" type="ORF">PICMEDRAFT_15935</name>
</gene>
<dbReference type="EMBL" id="KV454002">
    <property type="protein sequence ID" value="ODQ48093.1"/>
    <property type="molecule type" value="Genomic_DNA"/>
</dbReference>
<protein>
    <submittedName>
        <fullName evidence="2">Uncharacterized protein</fullName>
    </submittedName>
</protein>
<feature type="region of interest" description="Disordered" evidence="1">
    <location>
        <begin position="207"/>
        <end position="237"/>
    </location>
</feature>
<evidence type="ECO:0000256" key="1">
    <source>
        <dbReference type="SAM" id="MobiDB-lite"/>
    </source>
</evidence>
<dbReference type="OrthoDB" id="5348404at2759"/>